<dbReference type="GO" id="GO:0055085">
    <property type="term" value="P:transmembrane transport"/>
    <property type="evidence" value="ECO:0007669"/>
    <property type="project" value="InterPro"/>
</dbReference>
<dbReference type="AlphaFoldDB" id="A0A4R3LX27"/>
<comment type="caution">
    <text evidence="3">The sequence shown here is derived from an EMBL/GenBank/DDBJ whole genome shotgun (WGS) entry which is preliminary data.</text>
</comment>
<gene>
    <name evidence="3" type="ORF">EDC64_105154</name>
</gene>
<sequence>MKKTFLALAGAAVLVAGLSGAATAQTTWTMPTPYPDGNFHTKNTAQFAADVDKATDGALKIQLHSNGSLVKHPEIKAAVRRGTAQIGEVLISLHANESPIFGLDSIPFLATGYDAAKKLYAAQKPYLEKKLADENLVLLYSVPWPPQGIYSKKELKTIDELKGLKFRTYNPATQAIAKEAGAIPVQVEQADLATAFSTGRVEATITSPATGVDSKMWDFVSVYDDTQAWLPRNVVIVNKAAFDALTDAQKKAVMDAAKAAEERGWAASAQVTVNATKTLADNKISVVQPTPELKAGFEEIGKRIAAAWVVSAGPDGEAILTAYRK</sequence>
<feature type="chain" id="PRO_5020899210" evidence="2">
    <location>
        <begin position="25"/>
        <end position="325"/>
    </location>
</feature>
<feature type="signal peptide" evidence="2">
    <location>
        <begin position="1"/>
        <end position="24"/>
    </location>
</feature>
<dbReference type="PANTHER" id="PTHR33376:SF4">
    <property type="entry name" value="SIALIC ACID-BINDING PERIPLASMIC PROTEIN SIAP"/>
    <property type="match status" value="1"/>
</dbReference>
<keyword evidence="1 2" id="KW-0732">Signal</keyword>
<proteinExistence type="predicted"/>
<keyword evidence="4" id="KW-1185">Reference proteome</keyword>
<organism evidence="3 4">
    <name type="scientific">Aquabacter spiritensis</name>
    <dbReference type="NCBI Taxonomy" id="933073"/>
    <lineage>
        <taxon>Bacteria</taxon>
        <taxon>Pseudomonadati</taxon>
        <taxon>Pseudomonadota</taxon>
        <taxon>Alphaproteobacteria</taxon>
        <taxon>Hyphomicrobiales</taxon>
        <taxon>Xanthobacteraceae</taxon>
        <taxon>Aquabacter</taxon>
    </lineage>
</organism>
<evidence type="ECO:0000256" key="2">
    <source>
        <dbReference type="SAM" id="SignalP"/>
    </source>
</evidence>
<dbReference type="SUPFAM" id="SSF53850">
    <property type="entry name" value="Periplasmic binding protein-like II"/>
    <property type="match status" value="1"/>
</dbReference>
<name>A0A4R3LX27_9HYPH</name>
<dbReference type="CDD" id="cd13602">
    <property type="entry name" value="PBP2_TRAP_BpDctp6_7"/>
    <property type="match status" value="1"/>
</dbReference>
<dbReference type="PANTHER" id="PTHR33376">
    <property type="match status" value="1"/>
</dbReference>
<dbReference type="Proteomes" id="UP000294664">
    <property type="component" value="Unassembled WGS sequence"/>
</dbReference>
<accession>A0A4R3LX27</accession>
<protein>
    <submittedName>
        <fullName evidence="3">TRAP-type C4-dicarboxylate transport system substrate-binding protein</fullName>
    </submittedName>
</protein>
<dbReference type="OrthoDB" id="9783941at2"/>
<dbReference type="Gene3D" id="3.40.190.170">
    <property type="entry name" value="Bacterial extracellular solute-binding protein, family 7"/>
    <property type="match status" value="1"/>
</dbReference>
<evidence type="ECO:0000313" key="4">
    <source>
        <dbReference type="Proteomes" id="UP000294664"/>
    </source>
</evidence>
<reference evidence="3 4" key="1">
    <citation type="submission" date="2019-03" db="EMBL/GenBank/DDBJ databases">
        <title>Genomic Encyclopedia of Type Strains, Phase IV (KMG-IV): sequencing the most valuable type-strain genomes for metagenomic binning, comparative biology and taxonomic classification.</title>
        <authorList>
            <person name="Goeker M."/>
        </authorList>
    </citation>
    <scope>NUCLEOTIDE SEQUENCE [LARGE SCALE GENOMIC DNA]</scope>
    <source>
        <strain evidence="3 4">DSM 9035</strain>
    </source>
</reference>
<dbReference type="InterPro" id="IPR038404">
    <property type="entry name" value="TRAP_DctP_sf"/>
</dbReference>
<evidence type="ECO:0000313" key="3">
    <source>
        <dbReference type="EMBL" id="TCT05123.1"/>
    </source>
</evidence>
<dbReference type="RefSeq" id="WP_132031200.1">
    <property type="nucleotide sequence ID" value="NZ_SMAI01000005.1"/>
</dbReference>
<dbReference type="EMBL" id="SMAI01000005">
    <property type="protein sequence ID" value="TCT05123.1"/>
    <property type="molecule type" value="Genomic_DNA"/>
</dbReference>
<dbReference type="NCBIfam" id="NF037995">
    <property type="entry name" value="TRAP_S1"/>
    <property type="match status" value="1"/>
</dbReference>
<dbReference type="InterPro" id="IPR018389">
    <property type="entry name" value="DctP_fam"/>
</dbReference>
<evidence type="ECO:0000256" key="1">
    <source>
        <dbReference type="ARBA" id="ARBA00022729"/>
    </source>
</evidence>
<dbReference type="Pfam" id="PF03480">
    <property type="entry name" value="DctP"/>
    <property type="match status" value="1"/>
</dbReference>